<dbReference type="InterPro" id="IPR050577">
    <property type="entry name" value="MAPR/NEUFC/NENF-like"/>
</dbReference>
<dbReference type="PANTHER" id="PTHR10281:SF76">
    <property type="entry name" value="CALCUTTA CUP-RELATED"/>
    <property type="match status" value="1"/>
</dbReference>
<gene>
    <name evidence="4" type="ORF">RMAR1173_LOCUS9221</name>
</gene>
<reference evidence="4" key="1">
    <citation type="submission" date="2021-01" db="EMBL/GenBank/DDBJ databases">
        <authorList>
            <person name="Corre E."/>
            <person name="Pelletier E."/>
            <person name="Niang G."/>
            <person name="Scheremetjew M."/>
            <person name="Finn R."/>
            <person name="Kale V."/>
            <person name="Holt S."/>
            <person name="Cochrane G."/>
            <person name="Meng A."/>
            <person name="Brown T."/>
            <person name="Cohen L."/>
        </authorList>
    </citation>
    <scope>NUCLEOTIDE SEQUENCE</scope>
    <source>
        <strain evidence="4">CCMP1243</strain>
    </source>
</reference>
<dbReference type="GO" id="GO:0016020">
    <property type="term" value="C:membrane"/>
    <property type="evidence" value="ECO:0007669"/>
    <property type="project" value="TreeGrafter"/>
</dbReference>
<name>A0A7S2RY83_9STRA</name>
<dbReference type="SUPFAM" id="SSF55856">
    <property type="entry name" value="Cytochrome b5-like heme/steroid binding domain"/>
    <property type="match status" value="1"/>
</dbReference>
<keyword evidence="2" id="KW-1133">Transmembrane helix</keyword>
<evidence type="ECO:0000256" key="1">
    <source>
        <dbReference type="ARBA" id="ARBA00038357"/>
    </source>
</evidence>
<proteinExistence type="inferred from homology"/>
<dbReference type="InterPro" id="IPR036400">
    <property type="entry name" value="Cyt_B5-like_heme/steroid_sf"/>
</dbReference>
<evidence type="ECO:0000313" key="4">
    <source>
        <dbReference type="EMBL" id="CAD9684162.1"/>
    </source>
</evidence>
<keyword evidence="2" id="KW-0472">Membrane</keyword>
<keyword evidence="2" id="KW-0812">Transmembrane</keyword>
<sequence length="172" mass="18826">MAGQQGNRESEAGRRRGWMLVMVASLGALIALAGRWKTPSLPPGQEEVQVPLPRWRYDTPEMPWAVADLALHDGSTPGLPLLLSLGGVVFDVTAGDRFYGPGGPYHCFLAKPVSRALALGSLDPDDISKGDDVADFSDADHEELRERVRFYRNKYQTVGVLEESPLRGHFPA</sequence>
<accession>A0A7S2RY83</accession>
<comment type="similarity">
    <text evidence="1">Belongs to the cytochrome b5 family. MAPR subfamily.</text>
</comment>
<dbReference type="InterPro" id="IPR001199">
    <property type="entry name" value="Cyt_B5-like_heme/steroid-bd"/>
</dbReference>
<dbReference type="EMBL" id="HBHJ01014081">
    <property type="protein sequence ID" value="CAD9684162.1"/>
    <property type="molecule type" value="Transcribed_RNA"/>
</dbReference>
<evidence type="ECO:0000256" key="2">
    <source>
        <dbReference type="SAM" id="Phobius"/>
    </source>
</evidence>
<protein>
    <recommendedName>
        <fullName evidence="3">Cytochrome b5 heme-binding domain-containing protein</fullName>
    </recommendedName>
</protein>
<feature type="transmembrane region" description="Helical" evidence="2">
    <location>
        <begin position="17"/>
        <end position="36"/>
    </location>
</feature>
<dbReference type="AlphaFoldDB" id="A0A7S2RY83"/>
<dbReference type="PANTHER" id="PTHR10281">
    <property type="entry name" value="MEMBRANE-ASSOCIATED PROGESTERONE RECEPTOR COMPONENT-RELATED"/>
    <property type="match status" value="1"/>
</dbReference>
<dbReference type="GO" id="GO:0012505">
    <property type="term" value="C:endomembrane system"/>
    <property type="evidence" value="ECO:0007669"/>
    <property type="project" value="TreeGrafter"/>
</dbReference>
<feature type="domain" description="Cytochrome b5 heme-binding" evidence="3">
    <location>
        <begin position="64"/>
        <end position="162"/>
    </location>
</feature>
<organism evidence="4">
    <name type="scientific">Rhizochromulina marina</name>
    <dbReference type="NCBI Taxonomy" id="1034831"/>
    <lineage>
        <taxon>Eukaryota</taxon>
        <taxon>Sar</taxon>
        <taxon>Stramenopiles</taxon>
        <taxon>Ochrophyta</taxon>
        <taxon>Dictyochophyceae</taxon>
        <taxon>Rhizochromulinales</taxon>
        <taxon>Rhizochromulina</taxon>
    </lineage>
</organism>
<dbReference type="Gene3D" id="3.10.120.10">
    <property type="entry name" value="Cytochrome b5-like heme/steroid binding domain"/>
    <property type="match status" value="1"/>
</dbReference>
<evidence type="ECO:0000259" key="3">
    <source>
        <dbReference type="SMART" id="SM01117"/>
    </source>
</evidence>
<dbReference type="SMART" id="SM01117">
    <property type="entry name" value="Cyt-b5"/>
    <property type="match status" value="1"/>
</dbReference>